<keyword evidence="1" id="KW-0175">Coiled coil</keyword>
<dbReference type="SUPFAM" id="SSF81383">
    <property type="entry name" value="F-box domain"/>
    <property type="match status" value="1"/>
</dbReference>
<reference evidence="3 4" key="1">
    <citation type="submission" date="2020-07" db="EMBL/GenBank/DDBJ databases">
        <title>Comparative genomics of pyrophilous fungi reveals a link between fire events and developmental genes.</title>
        <authorList>
            <consortium name="DOE Joint Genome Institute"/>
            <person name="Steindorff A.S."/>
            <person name="Carver A."/>
            <person name="Calhoun S."/>
            <person name="Stillman K."/>
            <person name="Liu H."/>
            <person name="Lipzen A."/>
            <person name="Pangilinan J."/>
            <person name="Labutti K."/>
            <person name="Bruns T.D."/>
            <person name="Grigoriev I.V."/>
        </authorList>
    </citation>
    <scope>NUCLEOTIDE SEQUENCE [LARGE SCALE GENOMIC DNA]</scope>
    <source>
        <strain evidence="3 4">CBS 144469</strain>
    </source>
</reference>
<gene>
    <name evidence="3" type="ORF">DFP72DRAFT_60881</name>
</gene>
<dbReference type="PANTHER" id="PTHR16134:SF119">
    <property type="entry name" value="AT02038P-RELATED"/>
    <property type="match status" value="1"/>
</dbReference>
<accession>A0A8H6LWP7</accession>
<organism evidence="3 4">
    <name type="scientific">Ephemerocybe angulata</name>
    <dbReference type="NCBI Taxonomy" id="980116"/>
    <lineage>
        <taxon>Eukaryota</taxon>
        <taxon>Fungi</taxon>
        <taxon>Dikarya</taxon>
        <taxon>Basidiomycota</taxon>
        <taxon>Agaricomycotina</taxon>
        <taxon>Agaricomycetes</taxon>
        <taxon>Agaricomycetidae</taxon>
        <taxon>Agaricales</taxon>
        <taxon>Agaricineae</taxon>
        <taxon>Psathyrellaceae</taxon>
        <taxon>Ephemerocybe</taxon>
    </lineage>
</organism>
<feature type="coiled-coil region" evidence="1">
    <location>
        <begin position="88"/>
        <end position="122"/>
    </location>
</feature>
<dbReference type="OrthoDB" id="2890556at2759"/>
<name>A0A8H6LWP7_9AGAR</name>
<evidence type="ECO:0000259" key="2">
    <source>
        <dbReference type="Pfam" id="PF12937"/>
    </source>
</evidence>
<dbReference type="Gene3D" id="1.20.1280.50">
    <property type="match status" value="1"/>
</dbReference>
<dbReference type="Gene3D" id="3.80.10.10">
    <property type="entry name" value="Ribonuclease Inhibitor"/>
    <property type="match status" value="1"/>
</dbReference>
<evidence type="ECO:0000256" key="1">
    <source>
        <dbReference type="SAM" id="Coils"/>
    </source>
</evidence>
<dbReference type="EMBL" id="JACGCI010000112">
    <property type="protein sequence ID" value="KAF6744919.1"/>
    <property type="molecule type" value="Genomic_DNA"/>
</dbReference>
<proteinExistence type="predicted"/>
<protein>
    <recommendedName>
        <fullName evidence="2">F-box domain-containing protein</fullName>
    </recommendedName>
</protein>
<dbReference type="InterPro" id="IPR032675">
    <property type="entry name" value="LRR_dom_sf"/>
</dbReference>
<sequence>MLSLLSCAGRQNPRAVSGRSLRYRAPSIACARWGGHRSLGQPLTTCMWHQNPLLSTSISMLNGFRLAHFLDGNFDLEPIEIAFIKHEIEDRTAAISGLRLELQRLESERENYSKLLAPLRRNAIPPELLGQIFKFTLSTSDTTQEKQVNVLCLVCRRWRDVALATPSLWASVDLGSIRAPVPGLNFERIKTWLARSGIVPKSLKFAGYHDSTNRCPIPTHELVELLVDGGPFGNLSLECGDGACLTDLFDQTYSARTMNTTSLSTHSLNLVFEEYLSQSFTSIWTILRRFPALRRLSLDFPWYSSWIIPEDLPLANLRSLALAVDWPLRLLLRLFRRSPNLETLVIDYKQLARDPNEVLPTDDEQVLLPNLRTLELRHMVSGSADTRILHTLRAPSLQSLEIRYGPDGDYLDEMNDVEVSDLNSNIISLTQGPHRVTDLQHLVIQALPISSSESLRPTLSALPTLSHLTFDSFEADSTLFENADYLGESKLMPSLKILKILNVPEVGEFNYKDVLNFLMERREAATEEAPDSVEEAELTIACESKYEGMKLTKDKHFVGQLAKEGVKVNITLV</sequence>
<dbReference type="InterPro" id="IPR001810">
    <property type="entry name" value="F-box_dom"/>
</dbReference>
<comment type="caution">
    <text evidence="3">The sequence shown here is derived from an EMBL/GenBank/DDBJ whole genome shotgun (WGS) entry which is preliminary data.</text>
</comment>
<keyword evidence="4" id="KW-1185">Reference proteome</keyword>
<dbReference type="Pfam" id="PF12937">
    <property type="entry name" value="F-box-like"/>
    <property type="match status" value="1"/>
</dbReference>
<dbReference type="SUPFAM" id="SSF52047">
    <property type="entry name" value="RNI-like"/>
    <property type="match status" value="1"/>
</dbReference>
<evidence type="ECO:0000313" key="3">
    <source>
        <dbReference type="EMBL" id="KAF6744919.1"/>
    </source>
</evidence>
<dbReference type="AlphaFoldDB" id="A0A8H6LWP7"/>
<dbReference type="Proteomes" id="UP000521943">
    <property type="component" value="Unassembled WGS sequence"/>
</dbReference>
<feature type="domain" description="F-box" evidence="2">
    <location>
        <begin position="123"/>
        <end position="174"/>
    </location>
</feature>
<dbReference type="PANTHER" id="PTHR16134">
    <property type="entry name" value="F-BOX/TPR REPEAT PROTEIN POF3"/>
    <property type="match status" value="1"/>
</dbReference>
<dbReference type="InterPro" id="IPR036047">
    <property type="entry name" value="F-box-like_dom_sf"/>
</dbReference>
<evidence type="ECO:0000313" key="4">
    <source>
        <dbReference type="Proteomes" id="UP000521943"/>
    </source>
</evidence>